<evidence type="ECO:0000313" key="2">
    <source>
        <dbReference type="Proteomes" id="UP000215244"/>
    </source>
</evidence>
<dbReference type="EMBL" id="CP022957">
    <property type="protein sequence ID" value="ASV29876.1"/>
    <property type="molecule type" value="Genomic_DNA"/>
</dbReference>
<protein>
    <submittedName>
        <fullName evidence="1">Uncharacterized protein</fullName>
    </submittedName>
</protein>
<accession>A0A223V3L1</accession>
<name>A0A223V3L1_9FLAO</name>
<dbReference type="AlphaFoldDB" id="A0A223V3L1"/>
<dbReference type="RefSeq" id="WP_094996499.1">
    <property type="nucleotide sequence ID" value="NZ_BMJL01000006.1"/>
</dbReference>
<dbReference type="OrthoDB" id="1445004at2"/>
<reference evidence="1 2" key="1">
    <citation type="submission" date="2017-08" db="EMBL/GenBank/DDBJ databases">
        <title>The complete genome sequence of Maribacter sp. B1, isolated from deep-sea sediment.</title>
        <authorList>
            <person name="Wu Y.-H."/>
            <person name="Cheng H."/>
            <person name="Xu X.-W."/>
        </authorList>
    </citation>
    <scope>NUCLEOTIDE SEQUENCE [LARGE SCALE GENOMIC DNA]</scope>
    <source>
        <strain evidence="1 2">B1</strain>
    </source>
</reference>
<organism evidence="1 2">
    <name type="scientific">Maribacter cobaltidurans</name>
    <dbReference type="NCBI Taxonomy" id="1178778"/>
    <lineage>
        <taxon>Bacteria</taxon>
        <taxon>Pseudomonadati</taxon>
        <taxon>Bacteroidota</taxon>
        <taxon>Flavobacteriia</taxon>
        <taxon>Flavobacteriales</taxon>
        <taxon>Flavobacteriaceae</taxon>
        <taxon>Maribacter</taxon>
    </lineage>
</organism>
<gene>
    <name evidence="1" type="ORF">CJ263_06380</name>
</gene>
<proteinExistence type="predicted"/>
<dbReference type="KEGG" id="marb:CJ263_06380"/>
<evidence type="ECO:0000313" key="1">
    <source>
        <dbReference type="EMBL" id="ASV29876.1"/>
    </source>
</evidence>
<sequence>MRTVKKIAEGVAGWLLYEFHCMNADMFDEKYLTQPIGNILKAKYGNRVDAEYNHPILNQGKKGRGRPPQIDLVIKDNQNQMIAAVESKWYGDSAVSIKDIMWDLVRLEIVRHQYGIPCFFVMGGMKKRLNNLFTSKTFLEPNTKGEDRPLLTTENHGRNFFVFTNPSSKRNQLIKDKFEQYPDLMIPEKISVQNPSYYPRVGRNADHQVFAWEVLSNNSVPRFNARRSKIYK</sequence>
<dbReference type="Proteomes" id="UP000215244">
    <property type="component" value="Chromosome"/>
</dbReference>
<keyword evidence="2" id="KW-1185">Reference proteome</keyword>